<reference evidence="1 2" key="1">
    <citation type="submission" date="2019-01" db="EMBL/GenBank/DDBJ databases">
        <title>Genome sequencing of strain FW100M-8.</title>
        <authorList>
            <person name="Heo J."/>
            <person name="Kim S.-J."/>
            <person name="Kim J.-S."/>
            <person name="Hong S.-B."/>
            <person name="Kwon S.-W."/>
        </authorList>
    </citation>
    <scope>NUCLEOTIDE SEQUENCE [LARGE SCALE GENOMIC DNA]</scope>
    <source>
        <strain evidence="1 2">FW100M-8</strain>
    </source>
</reference>
<protein>
    <submittedName>
        <fullName evidence="1">Uncharacterized protein</fullName>
    </submittedName>
</protein>
<dbReference type="KEGG" id="agf:ET445_10355"/>
<dbReference type="Proteomes" id="UP000291259">
    <property type="component" value="Chromosome"/>
</dbReference>
<keyword evidence="2" id="KW-1185">Reference proteome</keyword>
<sequence>MRAPRRTIATAVAAAAAIFTATGLSGCSGGVGRTCLDVPTELLAVIAGAATRGVIEPVSGAAVKADPASAVHADGSYIVAVTFRPVEASEGATRAAAFVTGSLEASEAQPILAVDPLAQILTVWPSEVNGIGFAGDDDGIAAAKACVEDDG</sequence>
<name>A0A4P6FCX0_9MICO</name>
<dbReference type="RefSeq" id="WP_129191162.1">
    <property type="nucleotide sequence ID" value="NZ_CP035491.1"/>
</dbReference>
<dbReference type="AlphaFoldDB" id="A0A4P6FCX0"/>
<evidence type="ECO:0000313" key="1">
    <source>
        <dbReference type="EMBL" id="QAY73685.1"/>
    </source>
</evidence>
<proteinExistence type="predicted"/>
<organism evidence="1 2">
    <name type="scientific">Agromyces protaetiae</name>
    <dbReference type="NCBI Taxonomy" id="2509455"/>
    <lineage>
        <taxon>Bacteria</taxon>
        <taxon>Bacillati</taxon>
        <taxon>Actinomycetota</taxon>
        <taxon>Actinomycetes</taxon>
        <taxon>Micrococcales</taxon>
        <taxon>Microbacteriaceae</taxon>
        <taxon>Agromyces</taxon>
    </lineage>
</organism>
<evidence type="ECO:0000313" key="2">
    <source>
        <dbReference type="Proteomes" id="UP000291259"/>
    </source>
</evidence>
<dbReference type="EMBL" id="CP035491">
    <property type="protein sequence ID" value="QAY73685.1"/>
    <property type="molecule type" value="Genomic_DNA"/>
</dbReference>
<gene>
    <name evidence="1" type="ORF">ET445_10355</name>
</gene>
<dbReference type="PROSITE" id="PS51257">
    <property type="entry name" value="PROKAR_LIPOPROTEIN"/>
    <property type="match status" value="1"/>
</dbReference>
<accession>A0A4P6FCX0</accession>